<evidence type="ECO:0000256" key="7">
    <source>
        <dbReference type="ARBA" id="ARBA00023237"/>
    </source>
</evidence>
<proteinExistence type="inferred from homology"/>
<comment type="subcellular location">
    <subcellularLocation>
        <location evidence="1 8">Cell outer membrane</location>
        <topology evidence="1 8">Multi-pass membrane protein</topology>
    </subcellularLocation>
</comment>
<dbReference type="Pfam" id="PF07715">
    <property type="entry name" value="Plug"/>
    <property type="match status" value="1"/>
</dbReference>
<protein>
    <submittedName>
        <fullName evidence="10">TonB-dependent receptor</fullName>
    </submittedName>
</protein>
<dbReference type="Proteomes" id="UP000217265">
    <property type="component" value="Chromosome"/>
</dbReference>
<dbReference type="InterPro" id="IPR012910">
    <property type="entry name" value="Plug_dom"/>
</dbReference>
<keyword evidence="7 8" id="KW-0998">Cell outer membrane</keyword>
<evidence type="ECO:0000256" key="8">
    <source>
        <dbReference type="PROSITE-ProRule" id="PRU01360"/>
    </source>
</evidence>
<keyword evidence="5" id="KW-0732">Signal</keyword>
<dbReference type="EMBL" id="CP023344">
    <property type="protein sequence ID" value="ATC63739.1"/>
    <property type="molecule type" value="Genomic_DNA"/>
</dbReference>
<reference evidence="10 11" key="1">
    <citation type="submission" date="2017-09" db="EMBL/GenBank/DDBJ databases">
        <title>Complete genome sequence of Verrucomicrobial strain HZ-65, isolated from freshwater.</title>
        <authorList>
            <person name="Choi A."/>
        </authorList>
    </citation>
    <scope>NUCLEOTIDE SEQUENCE [LARGE SCALE GENOMIC DNA]</scope>
    <source>
        <strain evidence="10 11">HZ-65</strain>
    </source>
</reference>
<keyword evidence="3 8" id="KW-1134">Transmembrane beta strand</keyword>
<comment type="similarity">
    <text evidence="8">Belongs to the TonB-dependent receptor family.</text>
</comment>
<evidence type="ECO:0000256" key="1">
    <source>
        <dbReference type="ARBA" id="ARBA00004571"/>
    </source>
</evidence>
<feature type="domain" description="TonB-dependent receptor plug" evidence="9">
    <location>
        <begin position="23"/>
        <end position="129"/>
    </location>
</feature>
<evidence type="ECO:0000313" key="11">
    <source>
        <dbReference type="Proteomes" id="UP000217265"/>
    </source>
</evidence>
<evidence type="ECO:0000259" key="9">
    <source>
        <dbReference type="Pfam" id="PF07715"/>
    </source>
</evidence>
<dbReference type="GO" id="GO:0015344">
    <property type="term" value="F:siderophore uptake transmembrane transporter activity"/>
    <property type="evidence" value="ECO:0007669"/>
    <property type="project" value="TreeGrafter"/>
</dbReference>
<accession>A0A290Q4Y3</accession>
<dbReference type="Gene3D" id="2.40.170.20">
    <property type="entry name" value="TonB-dependent receptor, beta-barrel domain"/>
    <property type="match status" value="1"/>
</dbReference>
<keyword evidence="2 8" id="KW-0813">Transport</keyword>
<keyword evidence="10" id="KW-0675">Receptor</keyword>
<evidence type="ECO:0000256" key="4">
    <source>
        <dbReference type="ARBA" id="ARBA00022692"/>
    </source>
</evidence>
<evidence type="ECO:0000256" key="5">
    <source>
        <dbReference type="ARBA" id="ARBA00022729"/>
    </source>
</evidence>
<dbReference type="SUPFAM" id="SSF56935">
    <property type="entry name" value="Porins"/>
    <property type="match status" value="1"/>
</dbReference>
<dbReference type="InterPro" id="IPR037066">
    <property type="entry name" value="Plug_dom_sf"/>
</dbReference>
<evidence type="ECO:0000313" key="10">
    <source>
        <dbReference type="EMBL" id="ATC63739.1"/>
    </source>
</evidence>
<organism evidence="10 11">
    <name type="scientific">Nibricoccus aquaticus</name>
    <dbReference type="NCBI Taxonomy" id="2576891"/>
    <lineage>
        <taxon>Bacteria</taxon>
        <taxon>Pseudomonadati</taxon>
        <taxon>Verrucomicrobiota</taxon>
        <taxon>Opitutia</taxon>
        <taxon>Opitutales</taxon>
        <taxon>Opitutaceae</taxon>
        <taxon>Nibricoccus</taxon>
    </lineage>
</organism>
<dbReference type="GO" id="GO:0009279">
    <property type="term" value="C:cell outer membrane"/>
    <property type="evidence" value="ECO:0007669"/>
    <property type="project" value="UniProtKB-SubCell"/>
</dbReference>
<dbReference type="InterPro" id="IPR039426">
    <property type="entry name" value="TonB-dep_rcpt-like"/>
</dbReference>
<dbReference type="Gene3D" id="2.170.130.10">
    <property type="entry name" value="TonB-dependent receptor, plug domain"/>
    <property type="match status" value="1"/>
</dbReference>
<name>A0A290Q4Y3_9BACT</name>
<evidence type="ECO:0000256" key="3">
    <source>
        <dbReference type="ARBA" id="ARBA00022452"/>
    </source>
</evidence>
<keyword evidence="11" id="KW-1185">Reference proteome</keyword>
<keyword evidence="4 8" id="KW-0812">Transmembrane</keyword>
<dbReference type="AlphaFoldDB" id="A0A290Q4Y3"/>
<evidence type="ECO:0000256" key="6">
    <source>
        <dbReference type="ARBA" id="ARBA00023136"/>
    </source>
</evidence>
<dbReference type="InterPro" id="IPR036942">
    <property type="entry name" value="Beta-barrel_TonB_sf"/>
</dbReference>
<keyword evidence="6 8" id="KW-0472">Membrane</keyword>
<dbReference type="GO" id="GO:0044718">
    <property type="term" value="P:siderophore transmembrane transport"/>
    <property type="evidence" value="ECO:0007669"/>
    <property type="project" value="TreeGrafter"/>
</dbReference>
<dbReference type="KEGG" id="vbh:CMV30_07115"/>
<dbReference type="PANTHER" id="PTHR30069">
    <property type="entry name" value="TONB-DEPENDENT OUTER MEMBRANE RECEPTOR"/>
    <property type="match status" value="1"/>
</dbReference>
<evidence type="ECO:0000256" key="2">
    <source>
        <dbReference type="ARBA" id="ARBA00022448"/>
    </source>
</evidence>
<gene>
    <name evidence="10" type="ORF">CMV30_07115</name>
</gene>
<sequence length="818" mass="89375">MVQLEALEVTDMKTFSDQAISGKTPVAFTELGKETISAELGARDLPHVLNTTPSVFATQDSGGAGDSRVNVRGFSQRNVAILINGVPTNDLENGWLYWSNWDGLGDVSSTIQVQRGLSNTTLPTPSIGGTMNVVTDPAASRSGVSVKTEFGADDFYKISGVYNTGLLQGKFAVTAGLSLKQGEGTADGTWAKSAGYYLGTSWKINSMHRLELFAVGAAQQHGRRSFASNLAAYDVDYARELGYTEAQIFSNASGANAGALRQGAVGGGHDYNPNGAPVTVAYNGKQYYWGGTHSREKDGYINEVVNYSHKPQVNLNWYANLTEELKLTSVFYYSGVQAGSGGTLGNGFTRYTATTPQLNGNINWDATIAANQANMVGGQSVSRAILRNSTNYQNQYGIVSKLNYQITPTLKLTTGLDWRTAEIEHYREVRDLLGGSYYLPTAAVQVSDFWASGMNTQLRLGDKVDYHNTNTVDWLGLFAQAQYESGPVTAFAVYGFSTIEYGFTDHFRRAAGGGEYALESDALEGHQIKGGVQYAFTNDISAYVNAGFVDKIPNFDGVINDSTGTLVDAGNESFVSYEAGVRYQTPGRSFNVSAGVYHTEWKDRTTSSVNTTDDTVTYLRGMNSTYEGIEIESAWRPLRWLRFDAAASFGEWVYTDDVTGEAFNLSTGSAVPTTSRVFIRDLMVGDAPQSQIAYAATVFPVQGLSVKFQGRWYDRYWSDFSPETRTVVGDYAQSWRIPSYTLYDLHVNYNLPISSRRFDVSVFAHLFNIFDKVHVSDATDESAFEAVGLNLAARHSVQRAEVFLGPGFAWNMGVKVSF</sequence>
<dbReference type="PANTHER" id="PTHR30069:SF29">
    <property type="entry name" value="HEMOGLOBIN AND HEMOGLOBIN-HAPTOGLOBIN-BINDING PROTEIN 1-RELATED"/>
    <property type="match status" value="1"/>
</dbReference>
<dbReference type="PROSITE" id="PS52016">
    <property type="entry name" value="TONB_DEPENDENT_REC_3"/>
    <property type="match status" value="1"/>
</dbReference>